<feature type="region of interest" description="Disordered" evidence="1">
    <location>
        <begin position="569"/>
        <end position="615"/>
    </location>
</feature>
<feature type="region of interest" description="Disordered" evidence="1">
    <location>
        <begin position="417"/>
        <end position="462"/>
    </location>
</feature>
<evidence type="ECO:0000313" key="2">
    <source>
        <dbReference type="EMBL" id="TGZ55875.1"/>
    </source>
</evidence>
<dbReference type="Proteomes" id="UP000308267">
    <property type="component" value="Unassembled WGS sequence"/>
</dbReference>
<feature type="region of interest" description="Disordered" evidence="1">
    <location>
        <begin position="355"/>
        <end position="386"/>
    </location>
</feature>
<feature type="compositionally biased region" description="Basic residues" evidence="1">
    <location>
        <begin position="331"/>
        <end position="340"/>
    </location>
</feature>
<dbReference type="EMBL" id="SJOL01009752">
    <property type="protein sequence ID" value="TGZ55875.1"/>
    <property type="molecule type" value="Genomic_DNA"/>
</dbReference>
<comment type="caution">
    <text evidence="2">The sequence shown here is derived from an EMBL/GenBank/DDBJ whole genome shotgun (WGS) entry which is preliminary data.</text>
</comment>
<feature type="compositionally biased region" description="Polar residues" evidence="1">
    <location>
        <begin position="317"/>
        <end position="329"/>
    </location>
</feature>
<feature type="compositionally biased region" description="Basic residues" evidence="1">
    <location>
        <begin position="360"/>
        <end position="369"/>
    </location>
</feature>
<accession>A0A4S2L031</accession>
<keyword evidence="3" id="KW-1185">Reference proteome</keyword>
<dbReference type="OrthoDB" id="6288808at2759"/>
<protein>
    <submittedName>
        <fullName evidence="2">Uncharacterized protein</fullName>
    </submittedName>
</protein>
<dbReference type="EMBL" id="SJOL01009752">
    <property type="protein sequence ID" value="TGZ55876.1"/>
    <property type="molecule type" value="Genomic_DNA"/>
</dbReference>
<sequence>MPAPRDNCQALNTSIRLFRKKSAFNTSRRILQKSINRSICAASLKSNNASLAKRVAELQMEVNAERTAKFAAQMEACNLRVELARLRAHLEALNKIKESQLKLREVIVSMFDAGMAVMRSLGEAPPLPSDGIGISDQTAWGTSNVLVDTTVDQFATDHVVDHVQPDAPPVKEQQSSSQLSDNLNSVGLTLPADCGVPFIEALPRGTVTVRNPAPPVLGDSTHIPSESSDLHPALPLPPSPSPAPCVRPTPVLVQLPSPQNASVHPTKSEAGLNSPPCAQEKEYLPSPILPAATLQQKTVLAAPAIPISVGSPSPSVDTRTSSVNSQVTSRAHLKRHARTKSKPIIDEPSWAFMTPEKKPSARSKRRRAMHIKESDEDPSSPIQRGQAHQIEDFKVPAPPVTRTVEVHINRPGQVVFRADSKNNNPTGNPFTGKQPAGVKASKSRSKKKAVESLPVPSEQPAKPKSVFDLSVNQTVNTSILPATLDELRKRELSKKQAVVHPLVHIQRSPGVLKTLSLNTAHVEPKVRKEIDLATTPAGTENLDPNLPDSVNWAPRRLSIHLSPLKKTSDKVAISSKKPAVQRPRYRRLFLDENEDEEAGGLTANPKRSTRASSQR</sequence>
<proteinExistence type="predicted"/>
<evidence type="ECO:0000313" key="3">
    <source>
        <dbReference type="Proteomes" id="UP000308267"/>
    </source>
</evidence>
<feature type="region of interest" description="Disordered" evidence="1">
    <location>
        <begin position="211"/>
        <end position="237"/>
    </location>
</feature>
<feature type="compositionally biased region" description="Polar residues" evidence="1">
    <location>
        <begin position="421"/>
        <end position="431"/>
    </location>
</feature>
<dbReference type="AlphaFoldDB" id="A0A4S2L031"/>
<name>A0A4S2L031_OPIFE</name>
<feature type="region of interest" description="Disordered" evidence="1">
    <location>
        <begin position="311"/>
        <end position="340"/>
    </location>
</feature>
<reference evidence="2 3" key="1">
    <citation type="journal article" date="2019" name="BMC Genomics">
        <title>New insights from Opisthorchis felineus genome: update on genomics of the epidemiologically important liver flukes.</title>
        <authorList>
            <person name="Ershov N.I."/>
            <person name="Mordvinov V.A."/>
            <person name="Prokhortchouk E.B."/>
            <person name="Pakharukova M.Y."/>
            <person name="Gunbin K.V."/>
            <person name="Ustyantsev K."/>
            <person name="Genaev M.A."/>
            <person name="Blinov A.G."/>
            <person name="Mazur A."/>
            <person name="Boulygina E."/>
            <person name="Tsygankova S."/>
            <person name="Khrameeva E."/>
            <person name="Chekanov N."/>
            <person name="Fan G."/>
            <person name="Xiao A."/>
            <person name="Zhang H."/>
            <person name="Xu X."/>
            <person name="Yang H."/>
            <person name="Solovyev V."/>
            <person name="Lee S.M."/>
            <person name="Liu X."/>
            <person name="Afonnikov D.A."/>
            <person name="Skryabin K.G."/>
        </authorList>
    </citation>
    <scope>NUCLEOTIDE SEQUENCE [LARGE SCALE GENOMIC DNA]</scope>
    <source>
        <strain evidence="2">AK-0245</strain>
        <tissue evidence="2">Whole organism</tissue>
    </source>
</reference>
<organism evidence="2 3">
    <name type="scientific">Opisthorchis felineus</name>
    <dbReference type="NCBI Taxonomy" id="147828"/>
    <lineage>
        <taxon>Eukaryota</taxon>
        <taxon>Metazoa</taxon>
        <taxon>Spiralia</taxon>
        <taxon>Lophotrochozoa</taxon>
        <taxon>Platyhelminthes</taxon>
        <taxon>Trematoda</taxon>
        <taxon>Digenea</taxon>
        <taxon>Opisthorchiida</taxon>
        <taxon>Opisthorchiata</taxon>
        <taxon>Opisthorchiidae</taxon>
        <taxon>Opisthorchis</taxon>
    </lineage>
</organism>
<gene>
    <name evidence="2" type="ORF">CRM22_010279</name>
</gene>
<evidence type="ECO:0000256" key="1">
    <source>
        <dbReference type="SAM" id="MobiDB-lite"/>
    </source>
</evidence>